<reference evidence="1" key="1">
    <citation type="journal article" date="2014" name="Front. Microbiol.">
        <title>High frequency of phylogenetically diverse reductive dehalogenase-homologous genes in deep subseafloor sedimentary metagenomes.</title>
        <authorList>
            <person name="Kawai M."/>
            <person name="Futagami T."/>
            <person name="Toyoda A."/>
            <person name="Takaki Y."/>
            <person name="Nishi S."/>
            <person name="Hori S."/>
            <person name="Arai W."/>
            <person name="Tsubouchi T."/>
            <person name="Morono Y."/>
            <person name="Uchiyama I."/>
            <person name="Ito T."/>
            <person name="Fujiyama A."/>
            <person name="Inagaki F."/>
            <person name="Takami H."/>
        </authorList>
    </citation>
    <scope>NUCLEOTIDE SEQUENCE</scope>
    <source>
        <strain evidence="1">Expedition CK06-06</strain>
    </source>
</reference>
<accession>X1GSR5</accession>
<sequence length="51" mass="5646">ALYIAGSIVSIEAVFDNKLVWWERLALLVSAGFAFRTGEKITHSSPNPKIK</sequence>
<gene>
    <name evidence="1" type="ORF">S03H2_13250</name>
</gene>
<organism evidence="1">
    <name type="scientific">marine sediment metagenome</name>
    <dbReference type="NCBI Taxonomy" id="412755"/>
    <lineage>
        <taxon>unclassified sequences</taxon>
        <taxon>metagenomes</taxon>
        <taxon>ecological metagenomes</taxon>
    </lineage>
</organism>
<proteinExistence type="predicted"/>
<name>X1GSR5_9ZZZZ</name>
<dbReference type="EMBL" id="BARU01006724">
    <property type="protein sequence ID" value="GAH36033.1"/>
    <property type="molecule type" value="Genomic_DNA"/>
</dbReference>
<dbReference type="AlphaFoldDB" id="X1GSR5"/>
<evidence type="ECO:0000313" key="1">
    <source>
        <dbReference type="EMBL" id="GAH36033.1"/>
    </source>
</evidence>
<comment type="caution">
    <text evidence="1">The sequence shown here is derived from an EMBL/GenBank/DDBJ whole genome shotgun (WGS) entry which is preliminary data.</text>
</comment>
<protein>
    <submittedName>
        <fullName evidence="1">Uncharacterized protein</fullName>
    </submittedName>
</protein>
<feature type="non-terminal residue" evidence="1">
    <location>
        <position position="1"/>
    </location>
</feature>